<evidence type="ECO:0000259" key="5">
    <source>
        <dbReference type="PROSITE" id="PS50305"/>
    </source>
</evidence>
<proteinExistence type="predicted"/>
<dbReference type="InterPro" id="IPR003000">
    <property type="entry name" value="Sirtuin"/>
</dbReference>
<accession>A0A251X5F1</accession>
<evidence type="ECO:0000256" key="1">
    <source>
        <dbReference type="ARBA" id="ARBA00012928"/>
    </source>
</evidence>
<feature type="domain" description="Deacetylase sirtuin-type" evidence="5">
    <location>
        <begin position="1"/>
        <end position="256"/>
    </location>
</feature>
<evidence type="ECO:0000256" key="2">
    <source>
        <dbReference type="ARBA" id="ARBA00022679"/>
    </source>
</evidence>
<dbReference type="GO" id="GO:0070403">
    <property type="term" value="F:NAD+ binding"/>
    <property type="evidence" value="ECO:0007669"/>
    <property type="project" value="InterPro"/>
</dbReference>
<dbReference type="PANTHER" id="PTHR11085:SF4">
    <property type="entry name" value="NAD-DEPENDENT PROTEIN DEACYLASE"/>
    <property type="match status" value="1"/>
</dbReference>
<feature type="binding site" evidence="4">
    <location>
        <position position="158"/>
    </location>
    <ligand>
        <name>Zn(2+)</name>
        <dbReference type="ChEBI" id="CHEBI:29105"/>
    </ligand>
</feature>
<dbReference type="Gene3D" id="3.40.50.1220">
    <property type="entry name" value="TPP-binding domain"/>
    <property type="match status" value="1"/>
</dbReference>
<dbReference type="AlphaFoldDB" id="A0A251X5F1"/>
<evidence type="ECO:0000256" key="4">
    <source>
        <dbReference type="PROSITE-ProRule" id="PRU00236"/>
    </source>
</evidence>
<sequence length="256" mass="28757">MNTATLHKVAQHMAQAERVLFITGAGMSADSGLPTYRGIGGLYNGRLTAHHIPIEVALSGQMLLTSPEVTWQYLYEIEQACRGASYNRGHEIIKEIQEYIPDTWILTQNIDGFHRQVGCEKLIEIHGRLYDLFCTYCDYKVTVENYLHLHIPPKCPKCGHLVRPDVVLFGEMLPSSALSVLTKQLTKGFDMVFSIGTTSVFPYISAPVQMARQQKRITVEINPSTTEVSHLVDYRLVGGATDMLTQLWQQMNDNGL</sequence>
<dbReference type="CDD" id="cd01407">
    <property type="entry name" value="SIR2-fam"/>
    <property type="match status" value="1"/>
</dbReference>
<feature type="binding site" evidence="4">
    <location>
        <position position="134"/>
    </location>
    <ligand>
        <name>Zn(2+)</name>
        <dbReference type="ChEBI" id="CHEBI:29105"/>
    </ligand>
</feature>
<dbReference type="PANTHER" id="PTHR11085">
    <property type="entry name" value="NAD-DEPENDENT PROTEIN DEACYLASE SIRTUIN-5, MITOCHONDRIAL-RELATED"/>
    <property type="match status" value="1"/>
</dbReference>
<dbReference type="SUPFAM" id="SSF52467">
    <property type="entry name" value="DHS-like NAD/FAD-binding domain"/>
    <property type="match status" value="1"/>
</dbReference>
<comment type="caution">
    <text evidence="6">The sequence shown here is derived from an EMBL/GenBank/DDBJ whole genome shotgun (WGS) entry which is preliminary data.</text>
</comment>
<dbReference type="EMBL" id="MSLT01000023">
    <property type="protein sequence ID" value="OUD12429.1"/>
    <property type="molecule type" value="Genomic_DNA"/>
</dbReference>
<dbReference type="GO" id="GO:0046872">
    <property type="term" value="F:metal ion binding"/>
    <property type="evidence" value="ECO:0007669"/>
    <property type="project" value="UniProtKB-KW"/>
</dbReference>
<keyword evidence="3" id="KW-0520">NAD</keyword>
<keyword evidence="7" id="KW-1185">Reference proteome</keyword>
<gene>
    <name evidence="6" type="ORF">TPSD3_15080</name>
</gene>
<keyword evidence="4" id="KW-0862">Zinc</keyword>
<reference evidence="6 7" key="1">
    <citation type="submission" date="2016-12" db="EMBL/GenBank/DDBJ databases">
        <title>Thioflexothrix psekupsii D3 genome sequencing and assembly.</title>
        <authorList>
            <person name="Fomenkov A."/>
            <person name="Vincze T."/>
            <person name="Grabovich M."/>
            <person name="Anton B.P."/>
            <person name="Dubinina G."/>
            <person name="Orlova M."/>
            <person name="Belousova E."/>
            <person name="Roberts R.J."/>
        </authorList>
    </citation>
    <scope>NUCLEOTIDE SEQUENCE [LARGE SCALE GENOMIC DNA]</scope>
    <source>
        <strain evidence="6">D3</strain>
    </source>
</reference>
<name>A0A251X5F1_9GAMM</name>
<dbReference type="InterPro" id="IPR050134">
    <property type="entry name" value="NAD-dep_sirtuin_deacylases"/>
</dbReference>
<dbReference type="Proteomes" id="UP000194798">
    <property type="component" value="Unassembled WGS sequence"/>
</dbReference>
<dbReference type="PROSITE" id="PS50305">
    <property type="entry name" value="SIRTUIN"/>
    <property type="match status" value="1"/>
</dbReference>
<evidence type="ECO:0000256" key="3">
    <source>
        <dbReference type="ARBA" id="ARBA00023027"/>
    </source>
</evidence>
<keyword evidence="2" id="KW-0808">Transferase</keyword>
<dbReference type="OrthoDB" id="9800582at2"/>
<dbReference type="GO" id="GO:0017136">
    <property type="term" value="F:histone deacetylase activity, NAD-dependent"/>
    <property type="evidence" value="ECO:0007669"/>
    <property type="project" value="TreeGrafter"/>
</dbReference>
<dbReference type="RefSeq" id="WP_086489377.1">
    <property type="nucleotide sequence ID" value="NZ_MSLT01000023.1"/>
</dbReference>
<evidence type="ECO:0000313" key="6">
    <source>
        <dbReference type="EMBL" id="OUD12429.1"/>
    </source>
</evidence>
<dbReference type="InterPro" id="IPR029035">
    <property type="entry name" value="DHS-like_NAD/FAD-binding_dom"/>
</dbReference>
<keyword evidence="4" id="KW-0479">Metal-binding</keyword>
<dbReference type="NCBIfam" id="NF001753">
    <property type="entry name" value="PRK00481.1-3"/>
    <property type="match status" value="1"/>
</dbReference>
<dbReference type="Gene3D" id="3.30.1600.10">
    <property type="entry name" value="SIR2/SIRT2 'Small Domain"/>
    <property type="match status" value="1"/>
</dbReference>
<dbReference type="InterPro" id="IPR026590">
    <property type="entry name" value="Ssirtuin_cat_dom"/>
</dbReference>
<evidence type="ECO:0000313" key="7">
    <source>
        <dbReference type="Proteomes" id="UP000194798"/>
    </source>
</evidence>
<dbReference type="InterPro" id="IPR026591">
    <property type="entry name" value="Sirtuin_cat_small_dom_sf"/>
</dbReference>
<organism evidence="6 7">
    <name type="scientific">Thioflexithrix psekupsensis</name>
    <dbReference type="NCBI Taxonomy" id="1570016"/>
    <lineage>
        <taxon>Bacteria</taxon>
        <taxon>Pseudomonadati</taxon>
        <taxon>Pseudomonadota</taxon>
        <taxon>Gammaproteobacteria</taxon>
        <taxon>Thiotrichales</taxon>
        <taxon>Thioflexithrix</taxon>
    </lineage>
</organism>
<protein>
    <recommendedName>
        <fullName evidence="1">protein acetyllysine N-acetyltransferase</fullName>
        <ecNumber evidence="1">2.3.1.286</ecNumber>
    </recommendedName>
</protein>
<feature type="binding site" evidence="4">
    <location>
        <position position="155"/>
    </location>
    <ligand>
        <name>Zn(2+)</name>
        <dbReference type="ChEBI" id="CHEBI:29105"/>
    </ligand>
</feature>
<feature type="binding site" evidence="4">
    <location>
        <position position="137"/>
    </location>
    <ligand>
        <name>Zn(2+)</name>
        <dbReference type="ChEBI" id="CHEBI:29105"/>
    </ligand>
</feature>
<dbReference type="Pfam" id="PF02146">
    <property type="entry name" value="SIR2"/>
    <property type="match status" value="1"/>
</dbReference>
<dbReference type="EC" id="2.3.1.286" evidence="1"/>
<feature type="active site" description="Proton acceptor" evidence="4">
    <location>
        <position position="126"/>
    </location>
</feature>